<dbReference type="Gene3D" id="1.10.1740.10">
    <property type="match status" value="1"/>
</dbReference>
<evidence type="ECO:0000259" key="6">
    <source>
        <dbReference type="Pfam" id="PF04542"/>
    </source>
</evidence>
<evidence type="ECO:0000313" key="9">
    <source>
        <dbReference type="Proteomes" id="UP001382455"/>
    </source>
</evidence>
<dbReference type="InterPro" id="IPR036388">
    <property type="entry name" value="WH-like_DNA-bd_sf"/>
</dbReference>
<keyword evidence="5" id="KW-0804">Transcription</keyword>
<dbReference type="InterPro" id="IPR014284">
    <property type="entry name" value="RNA_pol_sigma-70_dom"/>
</dbReference>
<dbReference type="Proteomes" id="UP001382455">
    <property type="component" value="Unassembled WGS sequence"/>
</dbReference>
<dbReference type="EMBL" id="JBAWKS010000001">
    <property type="protein sequence ID" value="MEI4548262.1"/>
    <property type="molecule type" value="Genomic_DNA"/>
</dbReference>
<dbReference type="InterPro" id="IPR013324">
    <property type="entry name" value="RNA_pol_sigma_r3/r4-like"/>
</dbReference>
<dbReference type="CDD" id="cd06171">
    <property type="entry name" value="Sigma70_r4"/>
    <property type="match status" value="1"/>
</dbReference>
<keyword evidence="9" id="KW-1185">Reference proteome</keyword>
<evidence type="ECO:0000259" key="7">
    <source>
        <dbReference type="Pfam" id="PF04545"/>
    </source>
</evidence>
<evidence type="ECO:0000256" key="3">
    <source>
        <dbReference type="ARBA" id="ARBA00023082"/>
    </source>
</evidence>
<dbReference type="InterPro" id="IPR007627">
    <property type="entry name" value="RNA_pol_sigma70_r2"/>
</dbReference>
<dbReference type="Pfam" id="PF04542">
    <property type="entry name" value="Sigma70_r2"/>
    <property type="match status" value="1"/>
</dbReference>
<evidence type="ECO:0000256" key="4">
    <source>
        <dbReference type="ARBA" id="ARBA00023125"/>
    </source>
</evidence>
<sequence length="196" mass="22721">MKQNANLDGQEIDSKTLSSWLNDIAEKRDKQAFARLFKWFSPKILGFGRKQFNNPAMASELLQETMTNVWRKAHLYNQEKGAATTWVYTVMRNISFDMLRKVQANHEDTLSDDIWPLAEAQNSDEHVFADHLMDKQISQYLNRLPDNQRQIIQGVYFQDLSQEQLAKNLSIPLGTVKSRLRLALTKLRQHIGADND</sequence>
<comment type="similarity">
    <text evidence="1">Belongs to the sigma-70 factor family. ECF subfamily.</text>
</comment>
<dbReference type="NCBIfam" id="TIGR02937">
    <property type="entry name" value="sigma70-ECF"/>
    <property type="match status" value="1"/>
</dbReference>
<organism evidence="8 9">
    <name type="scientific">Pseudoalteromonas spongiae</name>
    <dbReference type="NCBI Taxonomy" id="298657"/>
    <lineage>
        <taxon>Bacteria</taxon>
        <taxon>Pseudomonadati</taxon>
        <taxon>Pseudomonadota</taxon>
        <taxon>Gammaproteobacteria</taxon>
        <taxon>Alteromonadales</taxon>
        <taxon>Pseudoalteromonadaceae</taxon>
        <taxon>Pseudoalteromonas</taxon>
    </lineage>
</organism>
<dbReference type="SUPFAM" id="SSF88946">
    <property type="entry name" value="Sigma2 domain of RNA polymerase sigma factors"/>
    <property type="match status" value="1"/>
</dbReference>
<accession>A0ABU8EQ84</accession>
<dbReference type="InterPro" id="IPR007630">
    <property type="entry name" value="RNA_pol_sigma70_r4"/>
</dbReference>
<comment type="caution">
    <text evidence="8">The sequence shown here is derived from an EMBL/GenBank/DDBJ whole genome shotgun (WGS) entry which is preliminary data.</text>
</comment>
<feature type="domain" description="RNA polymerase sigma-70 region 2" evidence="6">
    <location>
        <begin position="40"/>
        <end position="102"/>
    </location>
</feature>
<dbReference type="RefSeq" id="WP_336435894.1">
    <property type="nucleotide sequence ID" value="NZ_JBAWKS010000001.1"/>
</dbReference>
<keyword evidence="3" id="KW-0731">Sigma factor</keyword>
<dbReference type="PANTHER" id="PTHR43133">
    <property type="entry name" value="RNA POLYMERASE ECF-TYPE SIGMA FACTO"/>
    <property type="match status" value="1"/>
</dbReference>
<proteinExistence type="inferred from homology"/>
<name>A0ABU8EQ84_9GAMM</name>
<dbReference type="NCBIfam" id="NF009178">
    <property type="entry name" value="PRK12526.1"/>
    <property type="match status" value="1"/>
</dbReference>
<evidence type="ECO:0000256" key="1">
    <source>
        <dbReference type="ARBA" id="ARBA00010641"/>
    </source>
</evidence>
<feature type="domain" description="RNA polymerase sigma-70 region 4" evidence="7">
    <location>
        <begin position="141"/>
        <end position="189"/>
    </location>
</feature>
<gene>
    <name evidence="8" type="ORF">WAE96_00875</name>
</gene>
<dbReference type="SUPFAM" id="SSF88659">
    <property type="entry name" value="Sigma3 and sigma4 domains of RNA polymerase sigma factors"/>
    <property type="match status" value="1"/>
</dbReference>
<keyword evidence="2" id="KW-0805">Transcription regulation</keyword>
<reference evidence="8 9" key="1">
    <citation type="submission" date="2023-12" db="EMBL/GenBank/DDBJ databases">
        <title>Friends and Foes: Symbiotic and Algicidal bacterial influence on Karenia brevis blooms.</title>
        <authorList>
            <person name="Fei C."/>
            <person name="Mohamed A.R."/>
            <person name="Booker A."/>
            <person name="Arshad M."/>
            <person name="Klass S."/>
            <person name="Ahn S."/>
            <person name="Gilbert P.M."/>
            <person name="Heil C.A."/>
            <person name="Martinez J.M."/>
            <person name="Amin S.A."/>
        </authorList>
    </citation>
    <scope>NUCLEOTIDE SEQUENCE [LARGE SCALE GENOMIC DNA]</scope>
    <source>
        <strain evidence="8 9">CE15</strain>
    </source>
</reference>
<evidence type="ECO:0000313" key="8">
    <source>
        <dbReference type="EMBL" id="MEI4548262.1"/>
    </source>
</evidence>
<dbReference type="Gene3D" id="1.10.10.10">
    <property type="entry name" value="Winged helix-like DNA-binding domain superfamily/Winged helix DNA-binding domain"/>
    <property type="match status" value="1"/>
</dbReference>
<keyword evidence="4" id="KW-0238">DNA-binding</keyword>
<dbReference type="InterPro" id="IPR013325">
    <property type="entry name" value="RNA_pol_sigma_r2"/>
</dbReference>
<dbReference type="InterPro" id="IPR039425">
    <property type="entry name" value="RNA_pol_sigma-70-like"/>
</dbReference>
<evidence type="ECO:0000256" key="5">
    <source>
        <dbReference type="ARBA" id="ARBA00023163"/>
    </source>
</evidence>
<evidence type="ECO:0000256" key="2">
    <source>
        <dbReference type="ARBA" id="ARBA00023015"/>
    </source>
</evidence>
<protein>
    <submittedName>
        <fullName evidence="8">Sigma-70 family RNA polymerase sigma factor</fullName>
    </submittedName>
</protein>
<dbReference type="PANTHER" id="PTHR43133:SF62">
    <property type="entry name" value="RNA POLYMERASE SIGMA FACTOR SIGZ"/>
    <property type="match status" value="1"/>
</dbReference>
<dbReference type="Pfam" id="PF04545">
    <property type="entry name" value="Sigma70_r4"/>
    <property type="match status" value="1"/>
</dbReference>